<proteinExistence type="predicted"/>
<dbReference type="Proteomes" id="UP000004995">
    <property type="component" value="Unassembled WGS sequence"/>
</dbReference>
<protein>
    <submittedName>
        <fullName evidence="2">Uncharacterized protein</fullName>
    </submittedName>
</protein>
<evidence type="ECO:0000256" key="1">
    <source>
        <dbReference type="SAM" id="Phobius"/>
    </source>
</evidence>
<dbReference type="InParanoid" id="K3Y4F3"/>
<reference evidence="3" key="1">
    <citation type="journal article" date="2012" name="Nat. Biotechnol.">
        <title>Reference genome sequence of the model plant Setaria.</title>
        <authorList>
            <person name="Bennetzen J.L."/>
            <person name="Schmutz J."/>
            <person name="Wang H."/>
            <person name="Percifield R."/>
            <person name="Hawkins J."/>
            <person name="Pontaroli A.C."/>
            <person name="Estep M."/>
            <person name="Feng L."/>
            <person name="Vaughn J.N."/>
            <person name="Grimwood J."/>
            <person name="Jenkins J."/>
            <person name="Barry K."/>
            <person name="Lindquist E."/>
            <person name="Hellsten U."/>
            <person name="Deshpande S."/>
            <person name="Wang X."/>
            <person name="Wu X."/>
            <person name="Mitros T."/>
            <person name="Triplett J."/>
            <person name="Yang X."/>
            <person name="Ye C.Y."/>
            <person name="Mauro-Herrera M."/>
            <person name="Wang L."/>
            <person name="Li P."/>
            <person name="Sharma M."/>
            <person name="Sharma R."/>
            <person name="Ronald P.C."/>
            <person name="Panaud O."/>
            <person name="Kellogg E.A."/>
            <person name="Brutnell T.P."/>
            <person name="Doust A.N."/>
            <person name="Tuskan G.A."/>
            <person name="Rokhsar D."/>
            <person name="Devos K.M."/>
        </authorList>
    </citation>
    <scope>NUCLEOTIDE SEQUENCE [LARGE SCALE GENOMIC DNA]</scope>
    <source>
        <strain evidence="3">cv. Yugu1</strain>
    </source>
</reference>
<keyword evidence="1" id="KW-0472">Membrane</keyword>
<reference evidence="2" key="2">
    <citation type="submission" date="2018-08" db="UniProtKB">
        <authorList>
            <consortium name="EnsemblPlants"/>
        </authorList>
    </citation>
    <scope>IDENTIFICATION</scope>
    <source>
        <strain evidence="2">Yugu1</strain>
    </source>
</reference>
<keyword evidence="1" id="KW-1133">Transmembrane helix</keyword>
<sequence length="78" mass="9348">MILLHLLIEGKPMNFFLKKAGRVLQSLDLVIVLVLLPLYFEVQLQFYHRFLNFVILSFTIYNSTQFCLNKIMLTYEYK</sequence>
<keyword evidence="1" id="KW-0812">Transmembrane</keyword>
<feature type="transmembrane region" description="Helical" evidence="1">
    <location>
        <begin position="46"/>
        <end position="68"/>
    </location>
</feature>
<accession>K3Y4F3</accession>
<keyword evidence="3" id="KW-1185">Reference proteome</keyword>
<name>K3Y4F3_SETIT</name>
<dbReference type="EMBL" id="AGNK02002266">
    <property type="status" value="NOT_ANNOTATED_CDS"/>
    <property type="molecule type" value="Genomic_DNA"/>
</dbReference>
<dbReference type="EnsemblPlants" id="KQL09769">
    <property type="protein sequence ID" value="KQL09769"/>
    <property type="gene ID" value="SETIT_009091mg"/>
</dbReference>
<dbReference type="AlphaFoldDB" id="K3Y4F3"/>
<evidence type="ECO:0000313" key="2">
    <source>
        <dbReference type="EnsemblPlants" id="KQL09769"/>
    </source>
</evidence>
<evidence type="ECO:0000313" key="3">
    <source>
        <dbReference type="Proteomes" id="UP000004995"/>
    </source>
</evidence>
<dbReference type="HOGENOM" id="CLU_2626644_0_0_1"/>
<organism evidence="2 3">
    <name type="scientific">Setaria italica</name>
    <name type="common">Foxtail millet</name>
    <name type="synonym">Panicum italicum</name>
    <dbReference type="NCBI Taxonomy" id="4555"/>
    <lineage>
        <taxon>Eukaryota</taxon>
        <taxon>Viridiplantae</taxon>
        <taxon>Streptophyta</taxon>
        <taxon>Embryophyta</taxon>
        <taxon>Tracheophyta</taxon>
        <taxon>Spermatophyta</taxon>
        <taxon>Magnoliopsida</taxon>
        <taxon>Liliopsida</taxon>
        <taxon>Poales</taxon>
        <taxon>Poaceae</taxon>
        <taxon>PACMAD clade</taxon>
        <taxon>Panicoideae</taxon>
        <taxon>Panicodae</taxon>
        <taxon>Paniceae</taxon>
        <taxon>Cenchrinae</taxon>
        <taxon>Setaria</taxon>
    </lineage>
</organism>
<feature type="transmembrane region" description="Helical" evidence="1">
    <location>
        <begin position="21"/>
        <end position="40"/>
    </location>
</feature>
<dbReference type="Gramene" id="KQL09769">
    <property type="protein sequence ID" value="KQL09769"/>
    <property type="gene ID" value="SETIT_009091mg"/>
</dbReference>